<evidence type="ECO:0000256" key="5">
    <source>
        <dbReference type="ARBA" id="ARBA00023242"/>
    </source>
</evidence>
<gene>
    <name evidence="8" type="ORF">DCAR_0521015</name>
</gene>
<evidence type="ECO:0000256" key="6">
    <source>
        <dbReference type="SAM" id="MobiDB-lite"/>
    </source>
</evidence>
<dbReference type="InterPro" id="IPR013083">
    <property type="entry name" value="Znf_RING/FYVE/PHD"/>
</dbReference>
<feature type="region of interest" description="Disordered" evidence="6">
    <location>
        <begin position="336"/>
        <end position="374"/>
    </location>
</feature>
<name>A0AAF0X4I1_DAUCS</name>
<dbReference type="EMBL" id="CP093347">
    <property type="protein sequence ID" value="WOH01631.1"/>
    <property type="molecule type" value="Genomic_DNA"/>
</dbReference>
<keyword evidence="2" id="KW-0479">Metal-binding</keyword>
<dbReference type="InterPro" id="IPR033489">
    <property type="entry name" value="RBBP6"/>
</dbReference>
<dbReference type="PANTHER" id="PTHR15439">
    <property type="entry name" value="RETINOBLASTOMA-BINDING PROTEIN 6"/>
    <property type="match status" value="1"/>
</dbReference>
<dbReference type="AlphaFoldDB" id="A0AAF0X4I1"/>
<keyword evidence="4" id="KW-0862">Zinc</keyword>
<dbReference type="SMART" id="SM01180">
    <property type="entry name" value="DWNN"/>
    <property type="match status" value="1"/>
</dbReference>
<dbReference type="GO" id="GO:0005634">
    <property type="term" value="C:nucleus"/>
    <property type="evidence" value="ECO:0007669"/>
    <property type="project" value="UniProtKB-SubCell"/>
</dbReference>
<accession>A0AAF0X4I1</accession>
<dbReference type="InterPro" id="IPR036875">
    <property type="entry name" value="Znf_CCHC_sf"/>
</dbReference>
<dbReference type="CDD" id="cd16620">
    <property type="entry name" value="vRING-HC-C4C4_RBBP6"/>
    <property type="match status" value="1"/>
</dbReference>
<feature type="domain" description="DWNN" evidence="7">
    <location>
        <begin position="3"/>
        <end position="61"/>
    </location>
</feature>
<dbReference type="SUPFAM" id="SSF57756">
    <property type="entry name" value="Retrovirus zinc finger-like domains"/>
    <property type="match status" value="1"/>
</dbReference>
<feature type="region of interest" description="Disordered" evidence="6">
    <location>
        <begin position="449"/>
        <end position="493"/>
    </location>
</feature>
<dbReference type="Pfam" id="PF13696">
    <property type="entry name" value="zf-CCHC_2"/>
    <property type="match status" value="1"/>
</dbReference>
<dbReference type="SUPFAM" id="SSF57850">
    <property type="entry name" value="RING/U-box"/>
    <property type="match status" value="1"/>
</dbReference>
<evidence type="ECO:0000256" key="1">
    <source>
        <dbReference type="ARBA" id="ARBA00004123"/>
    </source>
</evidence>
<comment type="subcellular location">
    <subcellularLocation>
        <location evidence="1">Nucleus</location>
    </subcellularLocation>
</comment>
<evidence type="ECO:0000313" key="8">
    <source>
        <dbReference type="EMBL" id="WOH01631.1"/>
    </source>
</evidence>
<evidence type="ECO:0000256" key="2">
    <source>
        <dbReference type="ARBA" id="ARBA00022723"/>
    </source>
</evidence>
<keyword evidence="5" id="KW-0539">Nucleus</keyword>
<evidence type="ECO:0000259" key="7">
    <source>
        <dbReference type="SMART" id="SM01180"/>
    </source>
</evidence>
<protein>
    <recommendedName>
        <fullName evidence="7">DWNN domain-containing protein</fullName>
    </recommendedName>
</protein>
<dbReference type="GO" id="GO:0016567">
    <property type="term" value="P:protein ubiquitination"/>
    <property type="evidence" value="ECO:0007669"/>
    <property type="project" value="InterPro"/>
</dbReference>
<dbReference type="PANTHER" id="PTHR15439:SF0">
    <property type="entry name" value="CELL DIVISION CYCLE AND APOPTOSIS REGULATOR PROTEIN 1-RELATED"/>
    <property type="match status" value="1"/>
</dbReference>
<reference evidence="8" key="2">
    <citation type="submission" date="2022-03" db="EMBL/GenBank/DDBJ databases">
        <title>Draft title - Genomic analysis of global carrot germplasm unveils the trajectory of domestication and the origin of high carotenoid orange carrot.</title>
        <authorList>
            <person name="Iorizzo M."/>
            <person name="Ellison S."/>
            <person name="Senalik D."/>
            <person name="Macko-Podgorni A."/>
            <person name="Grzebelus D."/>
            <person name="Bostan H."/>
            <person name="Rolling W."/>
            <person name="Curaba J."/>
            <person name="Simon P."/>
        </authorList>
    </citation>
    <scope>NUCLEOTIDE SEQUENCE</scope>
    <source>
        <tissue evidence="8">Leaf</tissue>
    </source>
</reference>
<organism evidence="8 9">
    <name type="scientific">Daucus carota subsp. sativus</name>
    <name type="common">Carrot</name>
    <dbReference type="NCBI Taxonomy" id="79200"/>
    <lineage>
        <taxon>Eukaryota</taxon>
        <taxon>Viridiplantae</taxon>
        <taxon>Streptophyta</taxon>
        <taxon>Embryophyta</taxon>
        <taxon>Tracheophyta</taxon>
        <taxon>Spermatophyta</taxon>
        <taxon>Magnoliopsida</taxon>
        <taxon>eudicotyledons</taxon>
        <taxon>Gunneridae</taxon>
        <taxon>Pentapetalae</taxon>
        <taxon>asterids</taxon>
        <taxon>campanulids</taxon>
        <taxon>Apiales</taxon>
        <taxon>Apiaceae</taxon>
        <taxon>Apioideae</taxon>
        <taxon>Scandiceae</taxon>
        <taxon>Daucinae</taxon>
        <taxon>Daucus</taxon>
        <taxon>Daucus sect. Daucus</taxon>
    </lineage>
</organism>
<dbReference type="Pfam" id="PF08783">
    <property type="entry name" value="DWNN"/>
    <property type="match status" value="1"/>
</dbReference>
<keyword evidence="3" id="KW-0863">Zinc-finger</keyword>
<sequence>MEVFYKFKSAKDYDSLPIDWHYTTASDVKDYVLKKKCSGKQYLDGEALIPKGTYLIVRRAPRCFCMPIVIDPPATPEQEDDSLVENKLKEDNAFDQPSTCVFPQESEWVEFWNDLSPSEVVQDAGTSKADVHSKISDRIKSSALKWRQRQSPADRFGPGGMGGRGFGRGFGKGGMSDNITPLPGYICRRCKVPGHFIQHCPTNGDRDFDIKRYQPPRGIPNSMLVACPDGSYVLPGGSLAVLKPDESAFEKEMQGIPSTRSAPVLPAELHCPICKAVMKDAVLASKCCFETFCDKCIRDFIMSNSLCTCGAKNVLADDLIPNKTVRDTIVQILESTKGSGSDGGSAFSCSKVPSPKFSEPSKEVLLAPNSGGNTMVEEMTGPIESDKDVNENLGKVTVRKVVELPEAVRECAGEPGSQICPPVTDADMQPKIQCSKEKEVSECAQECTKEPGSHMCPPVTDEEMQKPTPGDAEKKKKKFTDMQSSPLQDSAHMPLKSSGYSSYWNCMQTGYDGFGRPYWGQIPFMNPGLGSMSIPFGGAFHYSPFGAPHVMPVPPQRDLVKFGTGKSEYAWKRKASVLARITNPEGKMAVLKKRKLGNSTVNGLSHHRSHSMTSNQYHEDQWNTAVATSKNIYESADNHDDDHRHFKRRPSKIETSPVPVVADSRRTGRGWTEKRVIAASISELSVF</sequence>
<evidence type="ECO:0000256" key="4">
    <source>
        <dbReference type="ARBA" id="ARBA00022833"/>
    </source>
</evidence>
<keyword evidence="9" id="KW-1185">Reference proteome</keyword>
<dbReference type="Gene3D" id="3.10.20.90">
    <property type="entry name" value="Phosphatidylinositol 3-kinase Catalytic Subunit, Chain A, domain 1"/>
    <property type="match status" value="1"/>
</dbReference>
<reference evidence="8" key="1">
    <citation type="journal article" date="2016" name="Nat. Genet.">
        <title>A high-quality carrot genome assembly provides new insights into carotenoid accumulation and asterid genome evolution.</title>
        <authorList>
            <person name="Iorizzo M."/>
            <person name="Ellison S."/>
            <person name="Senalik D."/>
            <person name="Zeng P."/>
            <person name="Satapoomin P."/>
            <person name="Huang J."/>
            <person name="Bowman M."/>
            <person name="Iovene M."/>
            <person name="Sanseverino W."/>
            <person name="Cavagnaro P."/>
            <person name="Yildiz M."/>
            <person name="Macko-Podgorni A."/>
            <person name="Moranska E."/>
            <person name="Grzebelus E."/>
            <person name="Grzebelus D."/>
            <person name="Ashrafi H."/>
            <person name="Zheng Z."/>
            <person name="Cheng S."/>
            <person name="Spooner D."/>
            <person name="Van Deynze A."/>
            <person name="Simon P."/>
        </authorList>
    </citation>
    <scope>NUCLEOTIDE SEQUENCE</scope>
    <source>
        <tissue evidence="8">Leaf</tissue>
    </source>
</reference>
<proteinExistence type="predicted"/>
<feature type="region of interest" description="Disordered" evidence="6">
    <location>
        <begin position="142"/>
        <end position="162"/>
    </location>
</feature>
<dbReference type="Proteomes" id="UP000077755">
    <property type="component" value="Chromosome 5"/>
</dbReference>
<dbReference type="InterPro" id="IPR025829">
    <property type="entry name" value="Zn_knuckle_CX2CX3GHX4C"/>
</dbReference>
<evidence type="ECO:0000313" key="9">
    <source>
        <dbReference type="Proteomes" id="UP000077755"/>
    </source>
</evidence>
<dbReference type="GO" id="GO:0003676">
    <property type="term" value="F:nucleic acid binding"/>
    <property type="evidence" value="ECO:0007669"/>
    <property type="project" value="InterPro"/>
</dbReference>
<dbReference type="GO" id="GO:0006397">
    <property type="term" value="P:mRNA processing"/>
    <property type="evidence" value="ECO:0007669"/>
    <property type="project" value="InterPro"/>
</dbReference>
<dbReference type="InterPro" id="IPR014891">
    <property type="entry name" value="DWNN_domain"/>
</dbReference>
<dbReference type="Gene3D" id="3.30.40.10">
    <property type="entry name" value="Zinc/RING finger domain, C3HC4 (zinc finger)"/>
    <property type="match status" value="1"/>
</dbReference>
<dbReference type="GO" id="GO:0008270">
    <property type="term" value="F:zinc ion binding"/>
    <property type="evidence" value="ECO:0007669"/>
    <property type="project" value="UniProtKB-KW"/>
</dbReference>
<dbReference type="GO" id="GO:0006511">
    <property type="term" value="P:ubiquitin-dependent protein catabolic process"/>
    <property type="evidence" value="ECO:0007669"/>
    <property type="project" value="TreeGrafter"/>
</dbReference>
<dbReference type="GO" id="GO:0061630">
    <property type="term" value="F:ubiquitin protein ligase activity"/>
    <property type="evidence" value="ECO:0007669"/>
    <property type="project" value="InterPro"/>
</dbReference>
<evidence type="ECO:0000256" key="3">
    <source>
        <dbReference type="ARBA" id="ARBA00022771"/>
    </source>
</evidence>
<dbReference type="Gene3D" id="4.10.60.10">
    <property type="entry name" value="Zinc finger, CCHC-type"/>
    <property type="match status" value="1"/>
</dbReference>